<dbReference type="Proteomes" id="UP000280298">
    <property type="component" value="Chromosome"/>
</dbReference>
<evidence type="ECO:0000256" key="1">
    <source>
        <dbReference type="SAM" id="MobiDB-lite"/>
    </source>
</evidence>
<evidence type="ECO:0000313" key="2">
    <source>
        <dbReference type="EMBL" id="AZQ40269.1"/>
    </source>
</evidence>
<dbReference type="InterPro" id="IPR017756">
    <property type="entry name" value="TM_Gly-Cys-Arg_CS"/>
</dbReference>
<gene>
    <name evidence="2" type="ORF">EJ357_05830</name>
</gene>
<reference evidence="2 3" key="1">
    <citation type="journal article" date="2019" name="Int. J. Syst. Evol. Microbiol.">
        <title>Streptomyces cyaneochromogenes sp. nov., a blue pigment-producing actinomycete from manganese-contaminated soil.</title>
        <authorList>
            <person name="Tang X."/>
            <person name="Zhao J."/>
            <person name="Li K."/>
            <person name="Chen Z."/>
            <person name="Sun Y."/>
            <person name="Gao J."/>
        </authorList>
    </citation>
    <scope>NUCLEOTIDE SEQUENCE [LARGE SCALE GENOMIC DNA]</scope>
    <source>
        <strain evidence="2 3">MK-45</strain>
    </source>
</reference>
<dbReference type="KEGG" id="scya:EJ357_05830"/>
<organism evidence="2 3">
    <name type="scientific">Streptomyces cyaneochromogenes</name>
    <dbReference type="NCBI Taxonomy" id="2496836"/>
    <lineage>
        <taxon>Bacteria</taxon>
        <taxon>Bacillati</taxon>
        <taxon>Actinomycetota</taxon>
        <taxon>Actinomycetes</taxon>
        <taxon>Kitasatosporales</taxon>
        <taxon>Streptomycetaceae</taxon>
        <taxon>Streptomyces</taxon>
    </lineage>
</organism>
<sequence length="42" mass="4553">MFRHDQHVPEPSGSEQRDPGGAVLPLLLAGAGVLRRRGQPLH</sequence>
<accession>A0A3Q9F0H6</accession>
<keyword evidence="3" id="KW-1185">Reference proteome</keyword>
<proteinExistence type="predicted"/>
<feature type="region of interest" description="Disordered" evidence="1">
    <location>
        <begin position="1"/>
        <end position="22"/>
    </location>
</feature>
<protein>
    <submittedName>
        <fullName evidence="2">Uncharacterized protein</fullName>
    </submittedName>
</protein>
<dbReference type="EMBL" id="CP034539">
    <property type="protein sequence ID" value="AZQ40269.1"/>
    <property type="molecule type" value="Genomic_DNA"/>
</dbReference>
<dbReference type="AlphaFoldDB" id="A0A3Q9F0H6"/>
<dbReference type="NCBIfam" id="TIGR03382">
    <property type="entry name" value="GC_trans_RRR"/>
    <property type="match status" value="1"/>
</dbReference>
<evidence type="ECO:0000313" key="3">
    <source>
        <dbReference type="Proteomes" id="UP000280298"/>
    </source>
</evidence>
<name>A0A3Q9F0H6_9ACTN</name>